<dbReference type="Gramene" id="PRQ55969">
    <property type="protein sequence ID" value="PRQ55969"/>
    <property type="gene ID" value="RchiOBHm_Chr1g0330501"/>
</dbReference>
<dbReference type="EMBL" id="PDCK01000039">
    <property type="protein sequence ID" value="PRQ55969.1"/>
    <property type="molecule type" value="Genomic_DNA"/>
</dbReference>
<sequence>MELICHSTCLCKHGEVQYCIGVQLDGSQHIEPLHNSIPEVTVKESEKLVKETAVNVDEAAREKWKANLLKKMQ</sequence>
<name>A0A2P6PGS6_ROSCH</name>
<dbReference type="Gene3D" id="3.30.450.20">
    <property type="entry name" value="PAS domain"/>
    <property type="match status" value="1"/>
</dbReference>
<dbReference type="EMBL" id="PDCK01000045">
    <property type="protein sequence ID" value="PRQ21119.1"/>
    <property type="molecule type" value="Genomic_DNA"/>
</dbReference>
<keyword evidence="3" id="KW-1185">Reference proteome</keyword>
<dbReference type="EC" id="2.7.11.1" evidence="1"/>
<dbReference type="Proteomes" id="UP000238479">
    <property type="component" value="Chromosome 7"/>
</dbReference>
<evidence type="ECO:0000313" key="2">
    <source>
        <dbReference type="EMBL" id="PRQ55969.1"/>
    </source>
</evidence>
<dbReference type="STRING" id="74649.A0A2P6PGS6"/>
<evidence type="ECO:0000313" key="3">
    <source>
        <dbReference type="Proteomes" id="UP000238479"/>
    </source>
</evidence>
<dbReference type="GO" id="GO:0004674">
    <property type="term" value="F:protein serine/threonine kinase activity"/>
    <property type="evidence" value="ECO:0007669"/>
    <property type="project" value="UniProtKB-KW"/>
</dbReference>
<keyword evidence="1" id="KW-0808">Transferase</keyword>
<evidence type="ECO:0000313" key="1">
    <source>
        <dbReference type="EMBL" id="PRQ21119.1"/>
    </source>
</evidence>
<organism evidence="1 3">
    <name type="scientific">Rosa chinensis</name>
    <name type="common">China rose</name>
    <dbReference type="NCBI Taxonomy" id="74649"/>
    <lineage>
        <taxon>Eukaryota</taxon>
        <taxon>Viridiplantae</taxon>
        <taxon>Streptophyta</taxon>
        <taxon>Embryophyta</taxon>
        <taxon>Tracheophyta</taxon>
        <taxon>Spermatophyta</taxon>
        <taxon>Magnoliopsida</taxon>
        <taxon>eudicotyledons</taxon>
        <taxon>Gunneridae</taxon>
        <taxon>Pentapetalae</taxon>
        <taxon>rosids</taxon>
        <taxon>fabids</taxon>
        <taxon>Rosales</taxon>
        <taxon>Rosaceae</taxon>
        <taxon>Rosoideae</taxon>
        <taxon>Rosoideae incertae sedis</taxon>
        <taxon>Rosa</taxon>
    </lineage>
</organism>
<gene>
    <name evidence="2" type="ORF">RchiOBHm_Chr1g0330501</name>
    <name evidence="1" type="ORF">RchiOBHm_Chr7g0235681</name>
</gene>
<dbReference type="Proteomes" id="UP000238479">
    <property type="component" value="Chromosome 1"/>
</dbReference>
<keyword evidence="1" id="KW-0418">Kinase</keyword>
<comment type="caution">
    <text evidence="1">The sequence shown here is derived from an EMBL/GenBank/DDBJ whole genome shotgun (WGS) entry which is preliminary data.</text>
</comment>
<reference evidence="1 3" key="1">
    <citation type="journal article" date="2018" name="Nat. Genet.">
        <title>The Rosa genome provides new insights in the design of modern roses.</title>
        <authorList>
            <person name="Bendahmane M."/>
        </authorList>
    </citation>
    <scope>NUCLEOTIDE SEQUENCE [LARGE SCALE GENOMIC DNA]</scope>
    <source>
        <strain evidence="3">cv. Old Blush</strain>
    </source>
</reference>
<keyword evidence="1" id="KW-0723">Serine/threonine-protein kinase</keyword>
<dbReference type="Gramene" id="PRQ21119">
    <property type="protein sequence ID" value="PRQ21119"/>
    <property type="gene ID" value="RchiOBHm_Chr7g0235681"/>
</dbReference>
<dbReference type="AlphaFoldDB" id="A0A2P6PGS6"/>
<protein>
    <submittedName>
        <fullName evidence="1">Putative non-specific serine/threonine protein kinase</fullName>
        <ecNumber evidence="1">2.7.11.1</ecNumber>
    </submittedName>
</protein>
<proteinExistence type="predicted"/>
<accession>A0A2P6PGS6</accession>